<accession>A0A8J4UAS1</accession>
<evidence type="ECO:0000313" key="2">
    <source>
        <dbReference type="Proteomes" id="UP000727407"/>
    </source>
</evidence>
<sequence length="94" mass="11072">GADTHTAEFRRDTSISHLRMGKFFCERLLTNYKWNCSRNNNYTEFKRFHWTDCGVLPDSPHFGLSIHNMYCHYVEKSCTYSSCPTPEGQRVQQS</sequence>
<evidence type="ECO:0000313" key="1">
    <source>
        <dbReference type="EMBL" id="KAF5903743.1"/>
    </source>
</evidence>
<gene>
    <name evidence="1" type="ORF">DAT39_006558</name>
</gene>
<proteinExistence type="predicted"/>
<reference evidence="1" key="1">
    <citation type="submission" date="2020-07" db="EMBL/GenBank/DDBJ databases">
        <title>Clarias magur genome sequencing, assembly and annotation.</title>
        <authorList>
            <person name="Kushwaha B."/>
            <person name="Kumar R."/>
            <person name="Das P."/>
            <person name="Joshi C.G."/>
            <person name="Kumar D."/>
            <person name="Nagpure N.S."/>
            <person name="Pandey M."/>
            <person name="Agarwal S."/>
            <person name="Srivastava S."/>
            <person name="Singh M."/>
            <person name="Sahoo L."/>
            <person name="Jayasankar P."/>
            <person name="Meher P.K."/>
            <person name="Koringa P.G."/>
            <person name="Iquebal M.A."/>
            <person name="Das S.P."/>
            <person name="Bit A."/>
            <person name="Patnaik S."/>
            <person name="Patel N."/>
            <person name="Shah T.M."/>
            <person name="Hinsu A."/>
            <person name="Jena J.K."/>
        </authorList>
    </citation>
    <scope>NUCLEOTIDE SEQUENCE</scope>
    <source>
        <strain evidence="1">CIFAMagur01</strain>
        <tissue evidence="1">Testis</tissue>
    </source>
</reference>
<organism evidence="1 2">
    <name type="scientific">Clarias magur</name>
    <name type="common">Asian catfish</name>
    <name type="synonym">Macropteronotus magur</name>
    <dbReference type="NCBI Taxonomy" id="1594786"/>
    <lineage>
        <taxon>Eukaryota</taxon>
        <taxon>Metazoa</taxon>
        <taxon>Chordata</taxon>
        <taxon>Craniata</taxon>
        <taxon>Vertebrata</taxon>
        <taxon>Euteleostomi</taxon>
        <taxon>Actinopterygii</taxon>
        <taxon>Neopterygii</taxon>
        <taxon>Teleostei</taxon>
        <taxon>Ostariophysi</taxon>
        <taxon>Siluriformes</taxon>
        <taxon>Clariidae</taxon>
        <taxon>Clarias</taxon>
    </lineage>
</organism>
<protein>
    <submittedName>
        <fullName evidence="1">Uncharacterized protein</fullName>
    </submittedName>
</protein>
<comment type="caution">
    <text evidence="1">The sequence shown here is derived from an EMBL/GenBank/DDBJ whole genome shotgun (WGS) entry which is preliminary data.</text>
</comment>
<dbReference type="AlphaFoldDB" id="A0A8J4UAS1"/>
<dbReference type="EMBL" id="QNUK01000069">
    <property type="protein sequence ID" value="KAF5903743.1"/>
    <property type="molecule type" value="Genomic_DNA"/>
</dbReference>
<name>A0A8J4UAS1_CLAMG</name>
<dbReference type="Proteomes" id="UP000727407">
    <property type="component" value="Unassembled WGS sequence"/>
</dbReference>
<keyword evidence="2" id="KW-1185">Reference proteome</keyword>
<feature type="non-terminal residue" evidence="1">
    <location>
        <position position="1"/>
    </location>
</feature>
<feature type="non-terminal residue" evidence="1">
    <location>
        <position position="94"/>
    </location>
</feature>